<organism evidence="5 6">
    <name type="scientific">Microctonus aethiopoides</name>
    <dbReference type="NCBI Taxonomy" id="144406"/>
    <lineage>
        <taxon>Eukaryota</taxon>
        <taxon>Metazoa</taxon>
        <taxon>Ecdysozoa</taxon>
        <taxon>Arthropoda</taxon>
        <taxon>Hexapoda</taxon>
        <taxon>Insecta</taxon>
        <taxon>Pterygota</taxon>
        <taxon>Neoptera</taxon>
        <taxon>Endopterygota</taxon>
        <taxon>Hymenoptera</taxon>
        <taxon>Apocrita</taxon>
        <taxon>Ichneumonoidea</taxon>
        <taxon>Braconidae</taxon>
        <taxon>Euphorinae</taxon>
        <taxon>Microctonus</taxon>
    </lineage>
</organism>
<dbReference type="GO" id="GO:0000398">
    <property type="term" value="P:mRNA splicing, via spliceosome"/>
    <property type="evidence" value="ECO:0007669"/>
    <property type="project" value="TreeGrafter"/>
</dbReference>
<protein>
    <recommendedName>
        <fullName evidence="4">SF3A3 domain-containing protein</fullName>
    </recommendedName>
</protein>
<feature type="domain" description="SF3A3" evidence="4">
    <location>
        <begin position="135"/>
        <end position="184"/>
    </location>
</feature>
<evidence type="ECO:0000313" key="5">
    <source>
        <dbReference type="EMBL" id="KAK0177233.1"/>
    </source>
</evidence>
<dbReference type="InterPro" id="IPR031774">
    <property type="entry name" value="SF3A3_dom"/>
</dbReference>
<evidence type="ECO:0000256" key="1">
    <source>
        <dbReference type="ARBA" id="ARBA00004123"/>
    </source>
</evidence>
<dbReference type="GO" id="GO:0003723">
    <property type="term" value="F:RNA binding"/>
    <property type="evidence" value="ECO:0007669"/>
    <property type="project" value="TreeGrafter"/>
</dbReference>
<gene>
    <name evidence="5" type="ORF">PV328_001309</name>
</gene>
<feature type="coiled-coil region" evidence="3">
    <location>
        <begin position="59"/>
        <end position="89"/>
    </location>
</feature>
<accession>A0AA39KX64</accession>
<sequence>MNDELIITFFSIMESIQQQRDKFEEERKQIMDILVKEHVQSMENHQLENIENVNSVHRMKCLENRYKEITQQIDELQKCEDTLRNAKIQKDSDSNAMKDFYSELESFIKSHCDNLKGSDELLQLKKFNDSTNLSKFTDEEEYGKYLDLHKCYQQYINLEGIEKISYTTYVSTFDHLFNFPRSRKNSQYVRYLKAISSYLNDYFMRIQPLENINNEMKKVEIEFEVQWENDTFPGWSTKIDNEQIDIEENSKSNVLLSWEELKKTLNDLELKSDDNNREKVQDVIHDTENKVLFHSESTEIKNKKIRPRKDVDTMKKIAKLEAKVYRLVYLVSVQRLATIKKVLQKQNETNVGRIYSNVEKSDGKSQKELNKSDTL</sequence>
<proteinExistence type="predicted"/>
<comment type="subcellular location">
    <subcellularLocation>
        <location evidence="1">Nucleus</location>
    </subcellularLocation>
</comment>
<keyword evidence="3" id="KW-0175">Coiled coil</keyword>
<dbReference type="EMBL" id="JAQQBS010000001">
    <property type="protein sequence ID" value="KAK0177233.1"/>
    <property type="molecule type" value="Genomic_DNA"/>
</dbReference>
<evidence type="ECO:0000256" key="2">
    <source>
        <dbReference type="ARBA" id="ARBA00023242"/>
    </source>
</evidence>
<keyword evidence="2" id="KW-0539">Nucleus</keyword>
<name>A0AA39KX64_9HYME</name>
<evidence type="ECO:0000256" key="3">
    <source>
        <dbReference type="SAM" id="Coils"/>
    </source>
</evidence>
<dbReference type="PANTHER" id="PTHR12786:SF2">
    <property type="entry name" value="SPLICING FACTOR 3A SUBUNIT 3"/>
    <property type="match status" value="1"/>
</dbReference>
<dbReference type="InterPro" id="IPR051421">
    <property type="entry name" value="RNA_Proc_DNA_Dmg_Regulator"/>
</dbReference>
<reference evidence="5" key="1">
    <citation type="journal article" date="2023" name="bioRxiv">
        <title>Scaffold-level genome assemblies of two parasitoid biocontrol wasps reveal the parthenogenesis mechanism and an associated novel virus.</title>
        <authorList>
            <person name="Inwood S."/>
            <person name="Skelly J."/>
            <person name="Guhlin J."/>
            <person name="Harrop T."/>
            <person name="Goldson S."/>
            <person name="Dearden P."/>
        </authorList>
    </citation>
    <scope>NUCLEOTIDE SEQUENCE</scope>
    <source>
        <strain evidence="5">Irish</strain>
        <tissue evidence="5">Whole body</tissue>
    </source>
</reference>
<dbReference type="AlphaFoldDB" id="A0AA39KX64"/>
<comment type="caution">
    <text evidence="5">The sequence shown here is derived from an EMBL/GenBank/DDBJ whole genome shotgun (WGS) entry which is preliminary data.</text>
</comment>
<dbReference type="Pfam" id="PF16837">
    <property type="entry name" value="SF3A3"/>
    <property type="match status" value="1"/>
</dbReference>
<evidence type="ECO:0000313" key="6">
    <source>
        <dbReference type="Proteomes" id="UP001168990"/>
    </source>
</evidence>
<keyword evidence="6" id="KW-1185">Reference proteome</keyword>
<evidence type="ECO:0000259" key="4">
    <source>
        <dbReference type="Pfam" id="PF16837"/>
    </source>
</evidence>
<reference evidence="5" key="2">
    <citation type="submission" date="2023-03" db="EMBL/GenBank/DDBJ databases">
        <authorList>
            <person name="Inwood S.N."/>
            <person name="Skelly J.G."/>
            <person name="Guhlin J."/>
            <person name="Harrop T.W.R."/>
            <person name="Goldson S.G."/>
            <person name="Dearden P.K."/>
        </authorList>
    </citation>
    <scope>NUCLEOTIDE SEQUENCE</scope>
    <source>
        <strain evidence="5">Irish</strain>
        <tissue evidence="5">Whole body</tissue>
    </source>
</reference>
<dbReference type="PANTHER" id="PTHR12786">
    <property type="entry name" value="SPLICING FACTOR SF3A-RELATED"/>
    <property type="match status" value="1"/>
</dbReference>
<dbReference type="Proteomes" id="UP001168990">
    <property type="component" value="Unassembled WGS sequence"/>
</dbReference>
<dbReference type="GO" id="GO:0005681">
    <property type="term" value="C:spliceosomal complex"/>
    <property type="evidence" value="ECO:0007669"/>
    <property type="project" value="TreeGrafter"/>
</dbReference>